<dbReference type="eggNOG" id="KOG1674">
    <property type="taxonomic scope" value="Eukaryota"/>
</dbReference>
<dbReference type="HOGENOM" id="CLU_017199_0_0_1"/>
<feature type="compositionally biased region" description="Polar residues" evidence="1">
    <location>
        <begin position="352"/>
        <end position="385"/>
    </location>
</feature>
<dbReference type="EMBL" id="CAIF01000029">
    <property type="protein sequence ID" value="CCH41880.1"/>
    <property type="molecule type" value="Genomic_DNA"/>
</dbReference>
<feature type="compositionally biased region" description="Low complexity" evidence="1">
    <location>
        <begin position="234"/>
        <end position="248"/>
    </location>
</feature>
<dbReference type="InParanoid" id="K0KAA9"/>
<keyword evidence="3" id="KW-1185">Reference proteome</keyword>
<feature type="compositionally biased region" description="Polar residues" evidence="1">
    <location>
        <begin position="109"/>
        <end position="119"/>
    </location>
</feature>
<protein>
    <submittedName>
        <fullName evidence="2">PHO85 cyclin-7</fullName>
    </submittedName>
</protein>
<dbReference type="STRING" id="1206466.K0KAA9"/>
<dbReference type="PANTHER" id="PTHR15615:SF94">
    <property type="entry name" value="PHO85 CYCLIN-6-RELATED"/>
    <property type="match status" value="1"/>
</dbReference>
<gene>
    <name evidence="2" type="ORF">BN7_1419</name>
</gene>
<feature type="compositionally biased region" description="Low complexity" evidence="1">
    <location>
        <begin position="178"/>
        <end position="220"/>
    </location>
</feature>
<organism evidence="2 3">
    <name type="scientific">Wickerhamomyces ciferrii (strain ATCC 14091 / BCRC 22168 / CBS 111 / JCM 3599 / NBRC 0793 / NRRL Y-1031 F-60-10)</name>
    <name type="common">Yeast</name>
    <name type="synonym">Pichia ciferrii</name>
    <dbReference type="NCBI Taxonomy" id="1206466"/>
    <lineage>
        <taxon>Eukaryota</taxon>
        <taxon>Fungi</taxon>
        <taxon>Dikarya</taxon>
        <taxon>Ascomycota</taxon>
        <taxon>Saccharomycotina</taxon>
        <taxon>Saccharomycetes</taxon>
        <taxon>Phaffomycetales</taxon>
        <taxon>Wickerhamomycetaceae</taxon>
        <taxon>Wickerhamomyces</taxon>
    </lineage>
</organism>
<sequence length="663" mass="74862">MYIKISELQHQQQKLQISQAHHTTPFFLMQVNSSQPIVIPRQEPISKQSSNTSYNLPESYHTASSFKASPSDQQLPSSVNSTGSQSISVPIITPNLNNNSITNNISNLRNPFNSSSPSGHYSPRADPPSYYNANRTASMSESINNTPQFLRNNSSSNVSHSNSNISTNRPSLLTSKLSGSSNSIHQIQSNQSSTQPQQIQRQHSGHNSPNYPYPNPKNSSFRNPHLKSSMNFDQSQHIPHQQQISPQQAHNQTPNNHQFSSSVPNRSSNIEIQQPSTSQHFKTSELINSYTPYHNTPSVVSSSYSSASNSVPTHFNNNTLPNFQYSTSSIPTTNVNTEHITHNEFIKPSPYDTHNQQQQPYITRSDTESTTIPQEPNLNPKNDTSNLTEQELFSRSISQKLSNKPENHLDIVNHPVNDLLLMLSALLQKIVEANDSLHPHHYHQASQLHQSNKFTANVLAFHGRNVPAISLHAYLTRILKYCPVTNEVFLTLLVYFDRIAKRANAGDFDQENLQQNSNDIDSSSSISDQSKPQEQLFVMDSYNIHRLIIAGITVASKFFSDIFYKNSRYAKVGGLPLEELNHLELQFLLLTDFKLMIQIEELQRYADLLLKFWKREQLKNDEGNDEQEQQEQHLNENQNKPGHDADGDKDIDQSSSTTESVQS</sequence>
<evidence type="ECO:0000313" key="3">
    <source>
        <dbReference type="Proteomes" id="UP000009328"/>
    </source>
</evidence>
<proteinExistence type="predicted"/>
<dbReference type="InterPro" id="IPR013922">
    <property type="entry name" value="Cyclin_PHO80-like"/>
</dbReference>
<name>K0KAA9_WICCF</name>
<dbReference type="GO" id="GO:0016538">
    <property type="term" value="F:cyclin-dependent protein serine/threonine kinase regulator activity"/>
    <property type="evidence" value="ECO:0007669"/>
    <property type="project" value="TreeGrafter"/>
</dbReference>
<comment type="caution">
    <text evidence="2">The sequence shown here is derived from an EMBL/GenBank/DDBJ whole genome shotgun (WGS) entry which is preliminary data.</text>
</comment>
<dbReference type="Proteomes" id="UP000009328">
    <property type="component" value="Unassembled WGS sequence"/>
</dbReference>
<feature type="region of interest" description="Disordered" evidence="1">
    <location>
        <begin position="620"/>
        <end position="663"/>
    </location>
</feature>
<feature type="region of interest" description="Disordered" evidence="1">
    <location>
        <begin position="345"/>
        <end position="385"/>
    </location>
</feature>
<feature type="compositionally biased region" description="Basic and acidic residues" evidence="1">
    <location>
        <begin position="641"/>
        <end position="652"/>
    </location>
</feature>
<dbReference type="PANTHER" id="PTHR15615">
    <property type="match status" value="1"/>
</dbReference>
<dbReference type="Pfam" id="PF08613">
    <property type="entry name" value="Cyclin"/>
    <property type="match status" value="1"/>
</dbReference>
<dbReference type="AlphaFoldDB" id="K0KAA9"/>
<feature type="compositionally biased region" description="Polar residues" evidence="1">
    <location>
        <begin position="249"/>
        <end position="281"/>
    </location>
</feature>
<feature type="compositionally biased region" description="Polar residues" evidence="1">
    <location>
        <begin position="131"/>
        <end position="151"/>
    </location>
</feature>
<feature type="compositionally biased region" description="Polar residues" evidence="1">
    <location>
        <begin position="45"/>
        <end position="85"/>
    </location>
</feature>
<feature type="compositionally biased region" description="Low complexity" evidence="1">
    <location>
        <begin position="152"/>
        <end position="168"/>
    </location>
</feature>
<feature type="region of interest" description="Disordered" evidence="1">
    <location>
        <begin position="44"/>
        <end position="85"/>
    </location>
</feature>
<evidence type="ECO:0000313" key="2">
    <source>
        <dbReference type="EMBL" id="CCH41880.1"/>
    </source>
</evidence>
<dbReference type="GO" id="GO:0019901">
    <property type="term" value="F:protein kinase binding"/>
    <property type="evidence" value="ECO:0007669"/>
    <property type="project" value="InterPro"/>
</dbReference>
<dbReference type="GO" id="GO:0000307">
    <property type="term" value="C:cyclin-dependent protein kinase holoenzyme complex"/>
    <property type="evidence" value="ECO:0007669"/>
    <property type="project" value="UniProtKB-ARBA"/>
</dbReference>
<dbReference type="GO" id="GO:0005634">
    <property type="term" value="C:nucleus"/>
    <property type="evidence" value="ECO:0007669"/>
    <property type="project" value="TreeGrafter"/>
</dbReference>
<dbReference type="Gene3D" id="1.10.472.10">
    <property type="entry name" value="Cyclin-like"/>
    <property type="match status" value="1"/>
</dbReference>
<dbReference type="CDD" id="cd20558">
    <property type="entry name" value="CYCLIN_ScPCL7-like"/>
    <property type="match status" value="1"/>
</dbReference>
<evidence type="ECO:0000256" key="1">
    <source>
        <dbReference type="SAM" id="MobiDB-lite"/>
    </source>
</evidence>
<feature type="compositionally biased region" description="Polar residues" evidence="1">
    <location>
        <begin position="653"/>
        <end position="663"/>
    </location>
</feature>
<feature type="region of interest" description="Disordered" evidence="1">
    <location>
        <begin position="107"/>
        <end position="281"/>
    </location>
</feature>
<accession>K0KAA9</accession>
<reference evidence="2 3" key="1">
    <citation type="journal article" date="2012" name="Eukaryot. Cell">
        <title>Draft genome sequence of Wickerhamomyces ciferrii NRRL Y-1031 F-60-10.</title>
        <authorList>
            <person name="Schneider J."/>
            <person name="Andrea H."/>
            <person name="Blom J."/>
            <person name="Jaenicke S."/>
            <person name="Ruckert C."/>
            <person name="Schorsch C."/>
            <person name="Szczepanowski R."/>
            <person name="Farwick M."/>
            <person name="Goesmann A."/>
            <person name="Puhler A."/>
            <person name="Schaffer S."/>
            <person name="Tauch A."/>
            <person name="Kohler T."/>
            <person name="Brinkrolf K."/>
        </authorList>
    </citation>
    <scope>NUCLEOTIDE SEQUENCE [LARGE SCALE GENOMIC DNA]</scope>
    <source>
        <strain evidence="3">ATCC 14091 / BCRC 22168 / CBS 111 / JCM 3599 / NBRC 0793 / NRRL Y-1031 F-60-10</strain>
    </source>
</reference>